<dbReference type="RefSeq" id="WP_302048843.1">
    <property type="nucleotide sequence ID" value="NZ_JAMJEV010000008.1"/>
</dbReference>
<dbReference type="PIRSF" id="PIRSF020606">
    <property type="entry name" value="UCP020606"/>
    <property type="match status" value="1"/>
</dbReference>
<dbReference type="InterPro" id="IPR058534">
    <property type="entry name" value="YjdF"/>
</dbReference>
<feature type="transmembrane region" description="Helical" evidence="1">
    <location>
        <begin position="64"/>
        <end position="83"/>
    </location>
</feature>
<name>A0ABT8QUD2_9FIRM</name>
<evidence type="ECO:0000256" key="1">
    <source>
        <dbReference type="SAM" id="Phobius"/>
    </source>
</evidence>
<keyword evidence="1" id="KW-1133">Transmembrane helix</keyword>
<feature type="transmembrane region" description="Helical" evidence="1">
    <location>
        <begin position="12"/>
        <end position="29"/>
    </location>
</feature>
<feature type="transmembrane region" description="Helical" evidence="1">
    <location>
        <begin position="35"/>
        <end position="55"/>
    </location>
</feature>
<evidence type="ECO:0000313" key="3">
    <source>
        <dbReference type="Proteomes" id="UP001176021"/>
    </source>
</evidence>
<keyword evidence="1" id="KW-0812">Transmembrane</keyword>
<feature type="transmembrane region" description="Helical" evidence="1">
    <location>
        <begin position="182"/>
        <end position="199"/>
    </location>
</feature>
<keyword evidence="1" id="KW-0472">Membrane</keyword>
<dbReference type="InterPro" id="IPR014509">
    <property type="entry name" value="YjdF-like"/>
</dbReference>
<keyword evidence="3" id="KW-1185">Reference proteome</keyword>
<proteinExistence type="predicted"/>
<accession>A0ABT8QUD2</accession>
<feature type="transmembrane region" description="Helical" evidence="1">
    <location>
        <begin position="135"/>
        <end position="162"/>
    </location>
</feature>
<protein>
    <submittedName>
        <fullName evidence="2">DUF2238 domain-containing protein</fullName>
    </submittedName>
</protein>
<dbReference type="Pfam" id="PF09997">
    <property type="entry name" value="DUF2238"/>
    <property type="match status" value="1"/>
</dbReference>
<organism evidence="2 3">
    <name type="scientific">Desulfosporosinus nitroreducens</name>
    <dbReference type="NCBI Taxonomy" id="2018668"/>
    <lineage>
        <taxon>Bacteria</taxon>
        <taxon>Bacillati</taxon>
        <taxon>Bacillota</taxon>
        <taxon>Clostridia</taxon>
        <taxon>Eubacteriales</taxon>
        <taxon>Desulfitobacteriaceae</taxon>
        <taxon>Desulfosporosinus</taxon>
    </lineage>
</organism>
<gene>
    <name evidence="2" type="ORF">M8H41_11620</name>
</gene>
<evidence type="ECO:0000313" key="2">
    <source>
        <dbReference type="EMBL" id="MDO0823501.1"/>
    </source>
</evidence>
<sequence>MEISSLKSGKLIHFFLLIIFFIVFIWSAYKPYQLGTWFLEVTPIVLGAIIIIYSYNKFRLTTPVYLLLCLGAIIVLIGGHYTYGKVPLFNWLQDSFNLGRNYYDRFGHFVNGFVWALTLREILLRTSAFQKGKLLITVVLGLVLGVSALYELVEWCVAILLGGDAEAFLGLQGDIWDAQWDMFLALAGAIICLLILSSIHDQFLINEIDITV</sequence>
<dbReference type="EMBL" id="JAMJEV010000008">
    <property type="protein sequence ID" value="MDO0823501.1"/>
    <property type="molecule type" value="Genomic_DNA"/>
</dbReference>
<dbReference type="Proteomes" id="UP001176021">
    <property type="component" value="Unassembled WGS sequence"/>
</dbReference>
<reference evidence="2" key="1">
    <citation type="submission" date="2022-05" db="EMBL/GenBank/DDBJ databases">
        <title>Expanded diversity of anoxic marine methylotrophy in a Black Sea sulfate reducing microorganism.</title>
        <authorList>
            <person name="Fischer P.Q."/>
            <person name="Stams A.J.M."/>
            <person name="Villanueva L."/>
            <person name="Sousa D.Z."/>
        </authorList>
    </citation>
    <scope>NUCLEOTIDE SEQUENCE</scope>
    <source>
        <strain evidence="2">P130</strain>
    </source>
</reference>
<comment type="caution">
    <text evidence="2">The sequence shown here is derived from an EMBL/GenBank/DDBJ whole genome shotgun (WGS) entry which is preliminary data.</text>
</comment>
<feature type="transmembrane region" description="Helical" evidence="1">
    <location>
        <begin position="103"/>
        <end position="123"/>
    </location>
</feature>